<dbReference type="InterPro" id="IPR031856">
    <property type="entry name" value="YdaS_toxin-like"/>
</dbReference>
<comment type="caution">
    <text evidence="1">The sequence shown here is derived from an EMBL/GenBank/DDBJ whole genome shotgun (WGS) entry which is preliminary data.</text>
</comment>
<organism evidence="1 2">
    <name type="scientific">Gluconacetobacter diazotrophicus</name>
    <name type="common">Acetobacter diazotrophicus</name>
    <dbReference type="NCBI Taxonomy" id="33996"/>
    <lineage>
        <taxon>Bacteria</taxon>
        <taxon>Pseudomonadati</taxon>
        <taxon>Pseudomonadota</taxon>
        <taxon>Alphaproteobacteria</taxon>
        <taxon>Acetobacterales</taxon>
        <taxon>Acetobacteraceae</taxon>
        <taxon>Gluconacetobacter</taxon>
    </lineage>
</organism>
<accession>A0A7W4NGA7</accession>
<dbReference type="Proteomes" id="UP000550787">
    <property type="component" value="Unassembled WGS sequence"/>
</dbReference>
<dbReference type="InterPro" id="IPR010982">
    <property type="entry name" value="Lambda_DNA-bd_dom_sf"/>
</dbReference>
<name>A0A7W4NGA7_GLUDI</name>
<dbReference type="GO" id="GO:0003677">
    <property type="term" value="F:DNA binding"/>
    <property type="evidence" value="ECO:0007669"/>
    <property type="project" value="InterPro"/>
</dbReference>
<dbReference type="Gene3D" id="1.10.260.40">
    <property type="entry name" value="lambda repressor-like DNA-binding domains"/>
    <property type="match status" value="1"/>
</dbReference>
<dbReference type="AlphaFoldDB" id="A0A7W4NGA7"/>
<dbReference type="RefSeq" id="WP_183116103.1">
    <property type="nucleotide sequence ID" value="NZ_JABEQG010000026.1"/>
</dbReference>
<gene>
    <name evidence="1" type="ORF">HLH33_13045</name>
</gene>
<dbReference type="SUPFAM" id="SSF47413">
    <property type="entry name" value="lambda repressor-like DNA-binding domains"/>
    <property type="match status" value="1"/>
</dbReference>
<evidence type="ECO:0000313" key="2">
    <source>
        <dbReference type="Proteomes" id="UP000550787"/>
    </source>
</evidence>
<evidence type="ECO:0000313" key="1">
    <source>
        <dbReference type="EMBL" id="MBB2157226.1"/>
    </source>
</evidence>
<reference evidence="1 2" key="1">
    <citation type="submission" date="2020-04" db="EMBL/GenBank/DDBJ databases">
        <title>Description of novel Gluconacetobacter.</title>
        <authorList>
            <person name="Sombolestani A."/>
        </authorList>
    </citation>
    <scope>NUCLEOTIDE SEQUENCE [LARGE SCALE GENOMIC DNA]</scope>
    <source>
        <strain evidence="1 2">LMG 7603</strain>
    </source>
</reference>
<dbReference type="Pfam" id="PF15943">
    <property type="entry name" value="YdaS_toxin"/>
    <property type="match status" value="1"/>
</dbReference>
<evidence type="ECO:0008006" key="3">
    <source>
        <dbReference type="Google" id="ProtNLM"/>
    </source>
</evidence>
<dbReference type="EMBL" id="JABEQG010000026">
    <property type="protein sequence ID" value="MBB2157226.1"/>
    <property type="molecule type" value="Genomic_DNA"/>
</dbReference>
<proteinExistence type="predicted"/>
<protein>
    <recommendedName>
        <fullName evidence="3">CI repressor</fullName>
    </recommendedName>
</protein>
<sequence>MDVSSIIKRAGGVVAVARAINRHPSTISGWRRVPAEVAVDVAQLAGLEPSDIRPDVFRDPKSLAHGEIAA</sequence>